<evidence type="ECO:0000256" key="2">
    <source>
        <dbReference type="ARBA" id="ARBA00022737"/>
    </source>
</evidence>
<reference evidence="8 9" key="1">
    <citation type="submission" date="2021-06" db="EMBL/GenBank/DDBJ databases">
        <authorList>
            <person name="Palmer J.M."/>
        </authorList>
    </citation>
    <scope>NUCLEOTIDE SEQUENCE [LARGE SCALE GENOMIC DNA]</scope>
    <source>
        <strain evidence="8 9">GA_2019</strain>
        <tissue evidence="8">Muscle</tissue>
    </source>
</reference>
<feature type="domain" description="Fibronectin type-III" evidence="7">
    <location>
        <begin position="138"/>
        <end position="233"/>
    </location>
</feature>
<dbReference type="InterPro" id="IPR007110">
    <property type="entry name" value="Ig-like_dom"/>
</dbReference>
<evidence type="ECO:0000313" key="9">
    <source>
        <dbReference type="Proteomes" id="UP001476798"/>
    </source>
</evidence>
<protein>
    <submittedName>
        <fullName evidence="8">Uncharacterized protein</fullName>
    </submittedName>
</protein>
<dbReference type="PANTHER" id="PTHR12231:SF246">
    <property type="entry name" value="ROUNDABOUT 1, ISOFORM A-RELATED"/>
    <property type="match status" value="1"/>
</dbReference>
<evidence type="ECO:0000313" key="8">
    <source>
        <dbReference type="EMBL" id="MEQ2168166.1"/>
    </source>
</evidence>
<feature type="non-terminal residue" evidence="8">
    <location>
        <position position="1"/>
    </location>
</feature>
<keyword evidence="5" id="KW-0812">Transmembrane</keyword>
<organism evidence="8 9">
    <name type="scientific">Goodea atripinnis</name>
    <dbReference type="NCBI Taxonomy" id="208336"/>
    <lineage>
        <taxon>Eukaryota</taxon>
        <taxon>Metazoa</taxon>
        <taxon>Chordata</taxon>
        <taxon>Craniata</taxon>
        <taxon>Vertebrata</taxon>
        <taxon>Euteleostomi</taxon>
        <taxon>Actinopterygii</taxon>
        <taxon>Neopterygii</taxon>
        <taxon>Teleostei</taxon>
        <taxon>Neoteleostei</taxon>
        <taxon>Acanthomorphata</taxon>
        <taxon>Ovalentaria</taxon>
        <taxon>Atherinomorphae</taxon>
        <taxon>Cyprinodontiformes</taxon>
        <taxon>Goodeidae</taxon>
        <taxon>Goodea</taxon>
    </lineage>
</organism>
<evidence type="ECO:0000256" key="4">
    <source>
        <dbReference type="ARBA" id="ARBA00023319"/>
    </source>
</evidence>
<dbReference type="PROSITE" id="PS50853">
    <property type="entry name" value="FN3"/>
    <property type="match status" value="2"/>
</dbReference>
<evidence type="ECO:0000256" key="5">
    <source>
        <dbReference type="SAM" id="Phobius"/>
    </source>
</evidence>
<feature type="transmembrane region" description="Helical" evidence="5">
    <location>
        <begin position="418"/>
        <end position="440"/>
    </location>
</feature>
<dbReference type="InterPro" id="IPR036179">
    <property type="entry name" value="Ig-like_dom_sf"/>
</dbReference>
<keyword evidence="5" id="KW-1133">Transmembrane helix</keyword>
<gene>
    <name evidence="8" type="ORF">GOODEAATRI_011587</name>
</gene>
<dbReference type="SMART" id="SM00409">
    <property type="entry name" value="IG"/>
    <property type="match status" value="1"/>
</dbReference>
<dbReference type="Proteomes" id="UP001476798">
    <property type="component" value="Unassembled WGS sequence"/>
</dbReference>
<accession>A0ABV0N9V3</accession>
<keyword evidence="1" id="KW-0732">Signal</keyword>
<evidence type="ECO:0000259" key="6">
    <source>
        <dbReference type="PROSITE" id="PS50835"/>
    </source>
</evidence>
<proteinExistence type="predicted"/>
<evidence type="ECO:0000256" key="1">
    <source>
        <dbReference type="ARBA" id="ARBA00022729"/>
    </source>
</evidence>
<comment type="caution">
    <text evidence="8">The sequence shown here is derived from an EMBL/GenBank/DDBJ whole genome shotgun (WGS) entry which is preliminary data.</text>
</comment>
<dbReference type="EMBL" id="JAHRIO010030699">
    <property type="protein sequence ID" value="MEQ2168166.1"/>
    <property type="molecule type" value="Genomic_DNA"/>
</dbReference>
<name>A0ABV0N9V3_9TELE</name>
<dbReference type="PRINTS" id="PR00014">
    <property type="entry name" value="FNTYPEIII"/>
</dbReference>
<keyword evidence="9" id="KW-1185">Reference proteome</keyword>
<sequence>PSDRVPPIIRQGPGNHTVAPGSTAQLHCHVMGNPIPSIQWEKDGQRILGNDGRISLMENGTFQITRLQETDSGVYTCLASSSSGETSWSGVLTVKEYREEKVVLIPNTIITFALFLHHAESADPLVTQATEPFQLPGPPHKPIVTDVSKNSVSLTWQPNAHEGGAAVTSYIIEAFSQSAGSTWQTVADMVKMETHTITGLLPNTVYLFIIRAVNAYGLSDPSPISEPVRTQDVSPTGQGVDHRQVQRELGEVAVQLQDPVMVTTTSIRVSWTVDRQSPYVQGYRLFYRPSGGTWLLQDINSPSERSIVLTGLLKGTEYEIKIRPYFDEFQGKDSRTLLIRTREEGNLDNQTRYYINRTVDSNTLSTVLKGLIPGVLYQVEVAAVTSAGVGTRSHPVDSSEEGSVSLAEQITDVVKQPAFIAGIGGACWVILMGFSLWIYCRRKKRKELSHYTASFAYTPAGQEG</sequence>
<dbReference type="Pfam" id="PF00041">
    <property type="entry name" value="fn3"/>
    <property type="match status" value="3"/>
</dbReference>
<dbReference type="PANTHER" id="PTHR12231">
    <property type="entry name" value="CTX-RELATED TYPE I TRANSMEMBRANE PROTEIN"/>
    <property type="match status" value="1"/>
</dbReference>
<dbReference type="InterPro" id="IPR013783">
    <property type="entry name" value="Ig-like_fold"/>
</dbReference>
<dbReference type="InterPro" id="IPR036116">
    <property type="entry name" value="FN3_sf"/>
</dbReference>
<dbReference type="SMART" id="SM00060">
    <property type="entry name" value="FN3"/>
    <property type="match status" value="2"/>
</dbReference>
<evidence type="ECO:0000259" key="7">
    <source>
        <dbReference type="PROSITE" id="PS50853"/>
    </source>
</evidence>
<keyword evidence="2" id="KW-0677">Repeat</keyword>
<feature type="domain" description="Fibronectin type-III" evidence="7">
    <location>
        <begin position="252"/>
        <end position="344"/>
    </location>
</feature>
<dbReference type="Gene3D" id="2.60.40.10">
    <property type="entry name" value="Immunoglobulins"/>
    <property type="match status" value="4"/>
</dbReference>
<dbReference type="Pfam" id="PF13927">
    <property type="entry name" value="Ig_3"/>
    <property type="match status" value="1"/>
</dbReference>
<evidence type="ECO:0000256" key="3">
    <source>
        <dbReference type="ARBA" id="ARBA00023157"/>
    </source>
</evidence>
<feature type="domain" description="Ig-like" evidence="6">
    <location>
        <begin position="7"/>
        <end position="93"/>
    </location>
</feature>
<keyword evidence="3" id="KW-1015">Disulfide bond</keyword>
<keyword evidence="5" id="KW-0472">Membrane</keyword>
<dbReference type="InterPro" id="IPR003961">
    <property type="entry name" value="FN3_dom"/>
</dbReference>
<dbReference type="PROSITE" id="PS50835">
    <property type="entry name" value="IG_LIKE"/>
    <property type="match status" value="1"/>
</dbReference>
<keyword evidence="4" id="KW-0393">Immunoglobulin domain</keyword>
<dbReference type="InterPro" id="IPR003599">
    <property type="entry name" value="Ig_sub"/>
</dbReference>
<dbReference type="CDD" id="cd00063">
    <property type="entry name" value="FN3"/>
    <property type="match status" value="3"/>
</dbReference>
<dbReference type="SUPFAM" id="SSF49265">
    <property type="entry name" value="Fibronectin type III"/>
    <property type="match status" value="2"/>
</dbReference>
<dbReference type="InterPro" id="IPR003598">
    <property type="entry name" value="Ig_sub2"/>
</dbReference>
<dbReference type="SMART" id="SM00408">
    <property type="entry name" value="IGc2"/>
    <property type="match status" value="1"/>
</dbReference>
<dbReference type="SUPFAM" id="SSF48726">
    <property type="entry name" value="Immunoglobulin"/>
    <property type="match status" value="1"/>
</dbReference>
<dbReference type="InterPro" id="IPR051170">
    <property type="entry name" value="Neural/epithelial_adhesion"/>
</dbReference>